<accession>A0A1G4HYS2</accession>
<comment type="caution">
    <text evidence="1">The sequence shown here is derived from an EMBL/GenBank/DDBJ whole genome shotgun (WGS) entry which is preliminary data.</text>
</comment>
<dbReference type="RefSeq" id="XP_067076190.1">
    <property type="nucleotide sequence ID" value="XM_067220089.1"/>
</dbReference>
<dbReference type="Gene3D" id="1.10.238.10">
    <property type="entry name" value="EF-hand"/>
    <property type="match status" value="1"/>
</dbReference>
<evidence type="ECO:0000313" key="2">
    <source>
        <dbReference type="Proteomes" id="UP000195570"/>
    </source>
</evidence>
<keyword evidence="2" id="KW-1185">Reference proteome</keyword>
<dbReference type="SUPFAM" id="SSF47473">
    <property type="entry name" value="EF-hand"/>
    <property type="match status" value="1"/>
</dbReference>
<evidence type="ECO:0008006" key="3">
    <source>
        <dbReference type="Google" id="ProtNLM"/>
    </source>
</evidence>
<protein>
    <recommendedName>
        <fullName evidence="3">EF-hand domain-containing protein</fullName>
    </recommendedName>
</protein>
<reference evidence="1" key="1">
    <citation type="submission" date="2016-09" db="EMBL/GenBank/DDBJ databases">
        <authorList>
            <person name="Hebert L."/>
            <person name="Moumen B."/>
        </authorList>
    </citation>
    <scope>NUCLEOTIDE SEQUENCE [LARGE SCALE GENOMIC DNA]</scope>
    <source>
        <strain evidence="1">OVI</strain>
    </source>
</reference>
<dbReference type="Proteomes" id="UP000195570">
    <property type="component" value="Unassembled WGS sequence"/>
</dbReference>
<proteinExistence type="predicted"/>
<dbReference type="EMBL" id="CZPT02000058">
    <property type="protein sequence ID" value="SCU64420.1"/>
    <property type="molecule type" value="Genomic_DNA"/>
</dbReference>
<sequence>MYNSGGEVRSYAQRVFALYSRENVLSVSRFCLAWYVLWGKQPNPTVTELLFGRCDASGDGNVTKYPKEICEEGYAAPLRGSSSDYCKRPSGVNTVAVGASVPPNATLQRRISEEEFVRFAVAYYDSMGNDASDLSDVPGAANPFHAVPRVAHWAHFIALAGDKGYVTLQDILETENVAWLRPPGHEDGDVNPKGVRGGGRAALLSHAFAIADSNKDGKVVFGDVENYMRPLSS</sequence>
<organism evidence="1 2">
    <name type="scientific">Trypanosoma equiperdum</name>
    <dbReference type="NCBI Taxonomy" id="5694"/>
    <lineage>
        <taxon>Eukaryota</taxon>
        <taxon>Discoba</taxon>
        <taxon>Euglenozoa</taxon>
        <taxon>Kinetoplastea</taxon>
        <taxon>Metakinetoplastina</taxon>
        <taxon>Trypanosomatida</taxon>
        <taxon>Trypanosomatidae</taxon>
        <taxon>Trypanosoma</taxon>
    </lineage>
</organism>
<gene>
    <name evidence="1" type="ORF">TEOVI_000865000</name>
</gene>
<dbReference type="VEuPathDB" id="TriTrypDB:TEOVI_000865000"/>
<dbReference type="AlphaFoldDB" id="A0A1G4HYS2"/>
<name>A0A1G4HYS2_TRYEQ</name>
<dbReference type="InterPro" id="IPR011992">
    <property type="entry name" value="EF-hand-dom_pair"/>
</dbReference>
<evidence type="ECO:0000313" key="1">
    <source>
        <dbReference type="EMBL" id="SCU64420.1"/>
    </source>
</evidence>
<dbReference type="GeneID" id="92382584"/>